<feature type="domain" description="PAS" evidence="14">
    <location>
        <begin position="276"/>
        <end position="322"/>
    </location>
</feature>
<feature type="transmembrane region" description="Helical" evidence="11">
    <location>
        <begin position="92"/>
        <end position="110"/>
    </location>
</feature>
<feature type="transmembrane region" description="Helical" evidence="11">
    <location>
        <begin position="40"/>
        <end position="57"/>
    </location>
</feature>
<dbReference type="SMART" id="SM00448">
    <property type="entry name" value="REC"/>
    <property type="match status" value="1"/>
</dbReference>
<dbReference type="STRING" id="593133.SAMN04488006_0282"/>
<dbReference type="InterPro" id="IPR011006">
    <property type="entry name" value="CheY-like_superfamily"/>
</dbReference>
<dbReference type="Gene3D" id="3.30.450.20">
    <property type="entry name" value="PAS domain"/>
    <property type="match status" value="2"/>
</dbReference>
<gene>
    <name evidence="15" type="ORF">SAMN04488006_0282</name>
</gene>
<evidence type="ECO:0000259" key="14">
    <source>
        <dbReference type="PROSITE" id="PS50112"/>
    </source>
</evidence>
<dbReference type="InterPro" id="IPR003594">
    <property type="entry name" value="HATPase_dom"/>
</dbReference>
<dbReference type="CDD" id="cd00082">
    <property type="entry name" value="HisKA"/>
    <property type="match status" value="1"/>
</dbReference>
<evidence type="ECO:0000256" key="4">
    <source>
        <dbReference type="ARBA" id="ARBA00022679"/>
    </source>
</evidence>
<evidence type="ECO:0000256" key="11">
    <source>
        <dbReference type="SAM" id="Phobius"/>
    </source>
</evidence>
<dbReference type="PROSITE" id="PS50112">
    <property type="entry name" value="PAS"/>
    <property type="match status" value="2"/>
</dbReference>
<dbReference type="Pfam" id="PF00072">
    <property type="entry name" value="Response_reg"/>
    <property type="match status" value="1"/>
</dbReference>
<accession>A0A1I6NP72</accession>
<feature type="modified residue" description="4-aspartylphosphate" evidence="9">
    <location>
        <position position="712"/>
    </location>
</feature>
<dbReference type="SUPFAM" id="SSF55785">
    <property type="entry name" value="PYP-like sensor domain (PAS domain)"/>
    <property type="match status" value="2"/>
</dbReference>
<dbReference type="PROSITE" id="PS50110">
    <property type="entry name" value="RESPONSE_REGULATORY"/>
    <property type="match status" value="1"/>
</dbReference>
<dbReference type="InterPro" id="IPR000014">
    <property type="entry name" value="PAS"/>
</dbReference>
<feature type="domain" description="Response regulatory" evidence="13">
    <location>
        <begin position="662"/>
        <end position="777"/>
    </location>
</feature>
<name>A0A1I6NP72_9FLAO</name>
<feature type="transmembrane region" description="Helical" evidence="11">
    <location>
        <begin position="63"/>
        <end position="80"/>
    </location>
</feature>
<dbReference type="EMBL" id="FOZP01000001">
    <property type="protein sequence ID" value="SFS29766.1"/>
    <property type="molecule type" value="Genomic_DNA"/>
</dbReference>
<dbReference type="SUPFAM" id="SSF52172">
    <property type="entry name" value="CheY-like"/>
    <property type="match status" value="1"/>
</dbReference>
<feature type="coiled-coil region" evidence="10">
    <location>
        <begin position="117"/>
        <end position="151"/>
    </location>
</feature>
<dbReference type="PROSITE" id="PS50109">
    <property type="entry name" value="HIS_KIN"/>
    <property type="match status" value="1"/>
</dbReference>
<dbReference type="FunFam" id="1.10.287.130:FF:000002">
    <property type="entry name" value="Two-component osmosensing histidine kinase"/>
    <property type="match status" value="1"/>
</dbReference>
<dbReference type="CDD" id="cd17546">
    <property type="entry name" value="REC_hyHK_CKI1_RcsC-like"/>
    <property type="match status" value="1"/>
</dbReference>
<dbReference type="InterPro" id="IPR003661">
    <property type="entry name" value="HisK_dim/P_dom"/>
</dbReference>
<evidence type="ECO:0000256" key="1">
    <source>
        <dbReference type="ARBA" id="ARBA00000085"/>
    </source>
</evidence>
<dbReference type="InterPro" id="IPR036890">
    <property type="entry name" value="HATPase_C_sf"/>
</dbReference>
<dbReference type="OrthoDB" id="9811889at2"/>
<dbReference type="PRINTS" id="PR00344">
    <property type="entry name" value="BCTRLSENSOR"/>
</dbReference>
<keyword evidence="5" id="KW-0547">Nucleotide-binding</keyword>
<dbReference type="SUPFAM" id="SSF47384">
    <property type="entry name" value="Homodimeric domain of signal transducing histidine kinase"/>
    <property type="match status" value="1"/>
</dbReference>
<dbReference type="SMART" id="SM00091">
    <property type="entry name" value="PAS"/>
    <property type="match status" value="2"/>
</dbReference>
<organism evidence="15 16">
    <name type="scientific">Lutibacter maritimus</name>
    <dbReference type="NCBI Taxonomy" id="593133"/>
    <lineage>
        <taxon>Bacteria</taxon>
        <taxon>Pseudomonadati</taxon>
        <taxon>Bacteroidota</taxon>
        <taxon>Flavobacteriia</taxon>
        <taxon>Flavobacteriales</taxon>
        <taxon>Flavobacteriaceae</taxon>
        <taxon>Lutibacter</taxon>
    </lineage>
</organism>
<keyword evidence="16" id="KW-1185">Reference proteome</keyword>
<sequence>MEALFKYATPAIYWILVIIWGYIFVFYLKKINRKNEGDKLLNLLLFILAIDAFRTLFESIYFGTWYTSLSGIIPIEIFNYLAQPKIVFYPKLLNLIVALLILIMIIRKWLPSELKQKEKIKLQIKEQLDELIILNNKLLFAKERAEESEDKLKRAIMASPFPTMIYADDGEVLTINEAWEQLTGYSLKDIPTIVDWINKAFENEIESIGEKNKSFYDLNGKAIEGEYEVLTSKGTKLVWDFSSALLGKFSDGRKLVISIAKDITTQKQNQLNLYNQKKLFETMFNTITDGVVITNTKREIILANKGIETTFGYDPEVLLGKTTQILYADIEKFKDAGAKFYDENVKNADNFYFTLYKNKNNDVFPGETFGAKLYDTNSKWIGNLEIIRNISERQNLIFNLKIAKEKAEQSDQLKSAFLANMSHEIRTPMNGILGFSELLKNPELTGEKQQQYIDIIEKSGARMLNIINDIIDISKIEAGLMELEITEFNINELGDYLYTFFKPEVTSKGLDFIFNKKLPIEMAVIKTDREKLLSIFTNLIKNAIKYTDKGIIEFGYQVKDNFYEFFVKDSGIGIQKIKQDLVFQRFIQADIKNSMARQGAGLGLSISKAFCELLGGNIRVESEEGVGSTFYFTVPYNINLSSQNQEHHKLNVPVSAKKIHLKVLVAEDDEISKMYLSETIGNISHTILTAASGTDAITICKENPDIDLILMDIQMPGLNGYEATREIRKFNKNVVIIAQTAFGLSGDREKSIKAGCDEYISKPIQSNQLLELIEACFNKSDNATV</sequence>
<dbReference type="InterPro" id="IPR035965">
    <property type="entry name" value="PAS-like_dom_sf"/>
</dbReference>
<evidence type="ECO:0000313" key="16">
    <source>
        <dbReference type="Proteomes" id="UP000199312"/>
    </source>
</evidence>
<dbReference type="CDD" id="cd00130">
    <property type="entry name" value="PAS"/>
    <property type="match status" value="2"/>
</dbReference>
<evidence type="ECO:0000256" key="3">
    <source>
        <dbReference type="ARBA" id="ARBA00022553"/>
    </source>
</evidence>
<dbReference type="SMART" id="SM00387">
    <property type="entry name" value="HATPase_c"/>
    <property type="match status" value="1"/>
</dbReference>
<protein>
    <recommendedName>
        <fullName evidence="2">histidine kinase</fullName>
        <ecNumber evidence="2">2.7.13.3</ecNumber>
    </recommendedName>
</protein>
<feature type="domain" description="Histidine kinase" evidence="12">
    <location>
        <begin position="420"/>
        <end position="638"/>
    </location>
</feature>
<comment type="catalytic activity">
    <reaction evidence="1">
        <text>ATP + protein L-histidine = ADP + protein N-phospho-L-histidine.</text>
        <dbReference type="EC" id="2.7.13.3"/>
    </reaction>
</comment>
<keyword evidence="11" id="KW-1133">Transmembrane helix</keyword>
<dbReference type="PANTHER" id="PTHR45339:SF1">
    <property type="entry name" value="HYBRID SIGNAL TRANSDUCTION HISTIDINE KINASE J"/>
    <property type="match status" value="1"/>
</dbReference>
<evidence type="ECO:0000256" key="7">
    <source>
        <dbReference type="ARBA" id="ARBA00022840"/>
    </source>
</evidence>
<keyword evidence="11" id="KW-0812">Transmembrane</keyword>
<keyword evidence="11" id="KW-0472">Membrane</keyword>
<evidence type="ECO:0000256" key="10">
    <source>
        <dbReference type="SAM" id="Coils"/>
    </source>
</evidence>
<keyword evidence="10" id="KW-0175">Coiled coil</keyword>
<keyword evidence="3 9" id="KW-0597">Phosphoprotein</keyword>
<evidence type="ECO:0000256" key="9">
    <source>
        <dbReference type="PROSITE-ProRule" id="PRU00169"/>
    </source>
</evidence>
<dbReference type="EC" id="2.7.13.3" evidence="2"/>
<dbReference type="GO" id="GO:0000155">
    <property type="term" value="F:phosphorelay sensor kinase activity"/>
    <property type="evidence" value="ECO:0007669"/>
    <property type="project" value="InterPro"/>
</dbReference>
<dbReference type="NCBIfam" id="TIGR00229">
    <property type="entry name" value="sensory_box"/>
    <property type="match status" value="2"/>
</dbReference>
<reference evidence="16" key="1">
    <citation type="submission" date="2016-10" db="EMBL/GenBank/DDBJ databases">
        <authorList>
            <person name="Varghese N."/>
            <person name="Submissions S."/>
        </authorList>
    </citation>
    <scope>NUCLEOTIDE SEQUENCE [LARGE SCALE GENOMIC DNA]</scope>
    <source>
        <strain evidence="16">DSM 24450</strain>
    </source>
</reference>
<feature type="domain" description="PAS" evidence="14">
    <location>
        <begin position="148"/>
        <end position="190"/>
    </location>
</feature>
<evidence type="ECO:0000313" key="15">
    <source>
        <dbReference type="EMBL" id="SFS29766.1"/>
    </source>
</evidence>
<dbReference type="SUPFAM" id="SSF55874">
    <property type="entry name" value="ATPase domain of HSP90 chaperone/DNA topoisomerase II/histidine kinase"/>
    <property type="match status" value="1"/>
</dbReference>
<dbReference type="Gene3D" id="3.30.565.10">
    <property type="entry name" value="Histidine kinase-like ATPase, C-terminal domain"/>
    <property type="match status" value="1"/>
</dbReference>
<proteinExistence type="predicted"/>
<dbReference type="Pfam" id="PF00512">
    <property type="entry name" value="HisKA"/>
    <property type="match status" value="1"/>
</dbReference>
<dbReference type="SMART" id="SM00388">
    <property type="entry name" value="HisKA"/>
    <property type="match status" value="1"/>
</dbReference>
<dbReference type="InterPro" id="IPR036097">
    <property type="entry name" value="HisK_dim/P_sf"/>
</dbReference>
<dbReference type="Pfam" id="PF13426">
    <property type="entry name" value="PAS_9"/>
    <property type="match status" value="2"/>
</dbReference>
<dbReference type="InterPro" id="IPR004358">
    <property type="entry name" value="Sig_transdc_His_kin-like_C"/>
</dbReference>
<dbReference type="GO" id="GO:0005524">
    <property type="term" value="F:ATP binding"/>
    <property type="evidence" value="ECO:0007669"/>
    <property type="project" value="UniProtKB-KW"/>
</dbReference>
<dbReference type="Gene3D" id="1.10.287.130">
    <property type="match status" value="1"/>
</dbReference>
<keyword evidence="6" id="KW-0418">Kinase</keyword>
<dbReference type="Proteomes" id="UP000199312">
    <property type="component" value="Unassembled WGS sequence"/>
</dbReference>
<evidence type="ECO:0000256" key="6">
    <source>
        <dbReference type="ARBA" id="ARBA00022777"/>
    </source>
</evidence>
<keyword evidence="8" id="KW-0902">Two-component regulatory system</keyword>
<evidence type="ECO:0000259" key="12">
    <source>
        <dbReference type="PROSITE" id="PS50109"/>
    </source>
</evidence>
<dbReference type="InterPro" id="IPR005467">
    <property type="entry name" value="His_kinase_dom"/>
</dbReference>
<dbReference type="Pfam" id="PF02518">
    <property type="entry name" value="HATPase_c"/>
    <property type="match status" value="1"/>
</dbReference>
<dbReference type="InterPro" id="IPR001789">
    <property type="entry name" value="Sig_transdc_resp-reg_receiver"/>
</dbReference>
<dbReference type="PANTHER" id="PTHR45339">
    <property type="entry name" value="HYBRID SIGNAL TRANSDUCTION HISTIDINE KINASE J"/>
    <property type="match status" value="1"/>
</dbReference>
<evidence type="ECO:0000256" key="8">
    <source>
        <dbReference type="ARBA" id="ARBA00023012"/>
    </source>
</evidence>
<dbReference type="Gene3D" id="3.40.50.2300">
    <property type="match status" value="1"/>
</dbReference>
<evidence type="ECO:0000259" key="13">
    <source>
        <dbReference type="PROSITE" id="PS50110"/>
    </source>
</evidence>
<evidence type="ECO:0000256" key="2">
    <source>
        <dbReference type="ARBA" id="ARBA00012438"/>
    </source>
</evidence>
<keyword evidence="7" id="KW-0067">ATP-binding</keyword>
<evidence type="ECO:0000256" key="5">
    <source>
        <dbReference type="ARBA" id="ARBA00022741"/>
    </source>
</evidence>
<feature type="transmembrane region" description="Helical" evidence="11">
    <location>
        <begin position="12"/>
        <end position="28"/>
    </location>
</feature>
<keyword evidence="4" id="KW-0808">Transferase</keyword>
<dbReference type="AlphaFoldDB" id="A0A1I6NP72"/>
<dbReference type="RefSeq" id="WP_090221742.1">
    <property type="nucleotide sequence ID" value="NZ_FOZP01000001.1"/>
</dbReference>